<organism evidence="1 2">
    <name type="scientific">Periweissella cryptocerci</name>
    <dbReference type="NCBI Taxonomy" id="2506420"/>
    <lineage>
        <taxon>Bacteria</taxon>
        <taxon>Bacillati</taxon>
        <taxon>Bacillota</taxon>
        <taxon>Bacilli</taxon>
        <taxon>Lactobacillales</taxon>
        <taxon>Lactobacillaceae</taxon>
        <taxon>Periweissella</taxon>
    </lineage>
</organism>
<evidence type="ECO:0000313" key="2">
    <source>
        <dbReference type="Proteomes" id="UP000292886"/>
    </source>
</evidence>
<dbReference type="KEGG" id="wei:EQG49_02400"/>
<dbReference type="EMBL" id="CP037940">
    <property type="protein sequence ID" value="QBO35395.1"/>
    <property type="molecule type" value="Genomic_DNA"/>
</dbReference>
<accession>A0A4V1AIG2</accession>
<dbReference type="AlphaFoldDB" id="A0A4V1AIG2"/>
<proteinExistence type="predicted"/>
<dbReference type="Proteomes" id="UP000292886">
    <property type="component" value="Chromosome"/>
</dbReference>
<dbReference type="RefSeq" id="WP_133362475.1">
    <property type="nucleotide sequence ID" value="NZ_CP037940.1"/>
</dbReference>
<gene>
    <name evidence="1" type="ORF">EQG49_02400</name>
</gene>
<sequence>MTTLEQIQRSILAGAKRTMQAKSAFRHDLYENGRQTVAWNDNYDQRLMVYREMAELHGIVDRYDRLEMRMGSKVFTQTFGANGAIKYEEVKNDKVS</sequence>
<keyword evidence="2" id="KW-1185">Reference proteome</keyword>
<protein>
    <submittedName>
        <fullName evidence="1">Uncharacterized protein</fullName>
    </submittedName>
</protein>
<reference evidence="2" key="1">
    <citation type="submission" date="2019-03" db="EMBL/GenBank/DDBJ databases">
        <title>Weissella sp. 26KH-42 Genome sequencing.</title>
        <authorList>
            <person name="Heo J."/>
            <person name="Kim S.-J."/>
            <person name="Kim J.-S."/>
            <person name="Hong S.-B."/>
            <person name="Kwon S.-W."/>
        </authorList>
    </citation>
    <scope>NUCLEOTIDE SEQUENCE [LARGE SCALE GENOMIC DNA]</scope>
    <source>
        <strain evidence="2">26KH-42</strain>
    </source>
</reference>
<name>A0A4V1AIG2_9LACO</name>
<evidence type="ECO:0000313" key="1">
    <source>
        <dbReference type="EMBL" id="QBO35395.1"/>
    </source>
</evidence>